<gene>
    <name evidence="17" type="ORF">BSTOLATCC_MIC40682</name>
</gene>
<keyword evidence="8 11" id="KW-0067">ATP-binding</keyword>
<dbReference type="Pfam" id="PF04926">
    <property type="entry name" value="PAP_RNA-bind"/>
    <property type="match status" value="1"/>
</dbReference>
<comment type="subcellular location">
    <subcellularLocation>
        <location evidence="2 11">Nucleus</location>
    </subcellularLocation>
</comment>
<evidence type="ECO:0000256" key="3">
    <source>
        <dbReference type="ARBA" id="ARBA00010912"/>
    </source>
</evidence>
<feature type="binding site" evidence="13">
    <location>
        <position position="95"/>
    </location>
    <ligand>
        <name>Mg(2+)</name>
        <dbReference type="ChEBI" id="CHEBI:18420"/>
        <label>1</label>
        <note>catalytic</note>
    </ligand>
</feature>
<feature type="binding site" evidence="12">
    <location>
        <position position="149"/>
    </location>
    <ligand>
        <name>ATP</name>
        <dbReference type="ChEBI" id="CHEBI:30616"/>
    </ligand>
</feature>
<keyword evidence="6 13" id="KW-0479">Metal-binding</keyword>
<organism evidence="17 18">
    <name type="scientific">Blepharisma stoltei</name>
    <dbReference type="NCBI Taxonomy" id="1481888"/>
    <lineage>
        <taxon>Eukaryota</taxon>
        <taxon>Sar</taxon>
        <taxon>Alveolata</taxon>
        <taxon>Ciliophora</taxon>
        <taxon>Postciliodesmatophora</taxon>
        <taxon>Heterotrichea</taxon>
        <taxon>Heterotrichida</taxon>
        <taxon>Blepharismidae</taxon>
        <taxon>Blepharisma</taxon>
    </lineage>
</organism>
<dbReference type="CDD" id="cd05402">
    <property type="entry name" value="NT_PAP_TUTase"/>
    <property type="match status" value="1"/>
</dbReference>
<evidence type="ECO:0000313" key="18">
    <source>
        <dbReference type="Proteomes" id="UP001162131"/>
    </source>
</evidence>
<sequence length="542" mass="62274">MDQSDVVDPSFPNQDDIILNQQLLEVIQTLYKSESEEESKRRLVVLGKISEIFRDWCYQTILKKPGMNEEMAMAAGGKIFTFGSYRLGVHGPGTDIDILCVAPRYITREEYERDMYEVLKKQPSVSKITGVFKTKVPLIKMVFDDVPIDLLFATLGSFDRIGDDLRNLMDDSVIARCDEKTTLSLNGPRNTDTTLSLVPNLANFRLTLKAVRLWAKRRAIYSNVLGFPGGAAWSILVAKICRMYPNYLPNQLVRKFFYVYDMWDWNQAVFLRQVEQMQVSSSEPGLINVMTPAYPSFNSTHTVNKHTKKALCDEFHLANKILTEVEAKRAAWTDIFEPIDFFNEFRHFLKIEVLATTTTDFEDWHGFILSKLKLLLYENLDILKPAPYVRVYTHEVEFTDSVFPYTIAYYAGLKFIKQPVLESSRSVDLKFPVLKFVDVIFKMRREMGYNVTNTNLRVKYLTAEEIEPELKARPGVSTRKRFRSFDDTIDPEKRMKLDAELRGIVSAESLPEPVVMELAAPAVTQPSAPPKKRITINLKAKK</sequence>
<evidence type="ECO:0000256" key="4">
    <source>
        <dbReference type="ARBA" id="ARBA00022664"/>
    </source>
</evidence>
<dbReference type="Gene3D" id="1.10.1410.10">
    <property type="match status" value="1"/>
</dbReference>
<dbReference type="PANTHER" id="PTHR10682">
    <property type="entry name" value="POLY A POLYMERASE"/>
    <property type="match status" value="1"/>
</dbReference>
<dbReference type="InterPro" id="IPR007012">
    <property type="entry name" value="PolA_pol_cen_dom"/>
</dbReference>
<dbReference type="GO" id="GO:0003723">
    <property type="term" value="F:RNA binding"/>
    <property type="evidence" value="ECO:0007669"/>
    <property type="project" value="UniProtKB-UniRule"/>
</dbReference>
<dbReference type="EC" id="2.7.7.19" evidence="11"/>
<dbReference type="GO" id="GO:0046872">
    <property type="term" value="F:metal ion binding"/>
    <property type="evidence" value="ECO:0007669"/>
    <property type="project" value="UniProtKB-KW"/>
</dbReference>
<accession>A0AAU9JZB0</accession>
<protein>
    <recommendedName>
        <fullName evidence="11">Poly(A) polymerase</fullName>
        <ecNumber evidence="11">2.7.7.19</ecNumber>
    </recommendedName>
</protein>
<evidence type="ECO:0000259" key="15">
    <source>
        <dbReference type="Pfam" id="PF04928"/>
    </source>
</evidence>
<dbReference type="AlphaFoldDB" id="A0AAU9JZB0"/>
<feature type="binding site" evidence="12">
    <location>
        <begin position="82"/>
        <end position="84"/>
    </location>
    <ligand>
        <name>ATP</name>
        <dbReference type="ChEBI" id="CHEBI:30616"/>
    </ligand>
</feature>
<proteinExistence type="inferred from homology"/>
<feature type="binding site" evidence="13">
    <location>
        <position position="95"/>
    </location>
    <ligand>
        <name>Mg(2+)</name>
        <dbReference type="ChEBI" id="CHEBI:18420"/>
        <label>2</label>
        <note>catalytic</note>
    </ligand>
</feature>
<evidence type="ECO:0000256" key="8">
    <source>
        <dbReference type="ARBA" id="ARBA00022840"/>
    </source>
</evidence>
<feature type="binding site" evidence="12">
    <location>
        <position position="221"/>
    </location>
    <ligand>
        <name>ATP</name>
        <dbReference type="ChEBI" id="CHEBI:30616"/>
    </ligand>
</feature>
<dbReference type="InterPro" id="IPR011068">
    <property type="entry name" value="NuclTrfase_I-like_C"/>
</dbReference>
<evidence type="ECO:0000256" key="1">
    <source>
        <dbReference type="ARBA" id="ARBA00001936"/>
    </source>
</evidence>
<evidence type="ECO:0000256" key="11">
    <source>
        <dbReference type="PIRNR" id="PIRNR018425"/>
    </source>
</evidence>
<dbReference type="InterPro" id="IPR007010">
    <property type="entry name" value="PolA_pol_RNA-bd_dom"/>
</dbReference>
<evidence type="ECO:0000256" key="10">
    <source>
        <dbReference type="ARBA" id="ARBA00023242"/>
    </source>
</evidence>
<evidence type="ECO:0000256" key="9">
    <source>
        <dbReference type="ARBA" id="ARBA00022842"/>
    </source>
</evidence>
<keyword evidence="5 11" id="KW-0808">Transferase</keyword>
<dbReference type="Proteomes" id="UP001162131">
    <property type="component" value="Unassembled WGS sequence"/>
</dbReference>
<dbReference type="PANTHER" id="PTHR10682:SF10">
    <property type="entry name" value="POLYNUCLEOTIDE ADENYLYLTRANSFERASE"/>
    <property type="match status" value="1"/>
</dbReference>
<dbReference type="SUPFAM" id="SSF55003">
    <property type="entry name" value="PAP/Archaeal CCA-adding enzyme, C-terminal domain"/>
    <property type="match status" value="1"/>
</dbReference>
<evidence type="ECO:0000256" key="2">
    <source>
        <dbReference type="ARBA" id="ARBA00004123"/>
    </source>
</evidence>
<evidence type="ECO:0000256" key="5">
    <source>
        <dbReference type="ARBA" id="ARBA00022679"/>
    </source>
</evidence>
<dbReference type="Gene3D" id="3.30.70.590">
    <property type="entry name" value="Poly(A) polymerase predicted RNA binding domain"/>
    <property type="match status" value="1"/>
</dbReference>
<dbReference type="PIRSF" id="PIRSF018425">
    <property type="entry name" value="PolyA_polymerase"/>
    <property type="match status" value="1"/>
</dbReference>
<keyword evidence="18" id="KW-1185">Reference proteome</keyword>
<evidence type="ECO:0000256" key="13">
    <source>
        <dbReference type="PIRSR" id="PIRSR018425-2"/>
    </source>
</evidence>
<dbReference type="Pfam" id="PF04928">
    <property type="entry name" value="PAP_central"/>
    <property type="match status" value="1"/>
</dbReference>
<keyword evidence="10 11" id="KW-0539">Nucleus</keyword>
<dbReference type="EMBL" id="CAJZBQ010000040">
    <property type="protein sequence ID" value="CAG9326251.1"/>
    <property type="molecule type" value="Genomic_DNA"/>
</dbReference>
<evidence type="ECO:0000259" key="16">
    <source>
        <dbReference type="Pfam" id="PF20750"/>
    </source>
</evidence>
<evidence type="ECO:0000256" key="6">
    <source>
        <dbReference type="ARBA" id="ARBA00022723"/>
    </source>
</evidence>
<feature type="binding site" evidence="13">
    <location>
        <position position="149"/>
    </location>
    <ligand>
        <name>Mg(2+)</name>
        <dbReference type="ChEBI" id="CHEBI:18420"/>
        <label>2</label>
        <note>catalytic</note>
    </ligand>
</feature>
<name>A0AAU9JZB0_9CILI</name>
<dbReference type="GO" id="GO:1990817">
    <property type="term" value="F:poly(A) RNA polymerase activity"/>
    <property type="evidence" value="ECO:0007669"/>
    <property type="project" value="UniProtKB-UniRule"/>
</dbReference>
<dbReference type="FunFam" id="3.30.460.10:FF:000027">
    <property type="entry name" value="Poly(A) polymerase PAP"/>
    <property type="match status" value="1"/>
</dbReference>
<dbReference type="Gene3D" id="3.30.460.10">
    <property type="entry name" value="Beta Polymerase, domain 2"/>
    <property type="match status" value="1"/>
</dbReference>
<dbReference type="SUPFAM" id="SSF81631">
    <property type="entry name" value="PAP/OAS1 substrate-binding domain"/>
    <property type="match status" value="1"/>
</dbReference>
<feature type="binding site" evidence="12">
    <location>
        <begin position="95"/>
        <end position="97"/>
    </location>
    <ligand>
        <name>ATP</name>
        <dbReference type="ChEBI" id="CHEBI:30616"/>
    </ligand>
</feature>
<comment type="caution">
    <text evidence="17">The sequence shown here is derived from an EMBL/GenBank/DDBJ whole genome shotgun (WGS) entry which is preliminary data.</text>
</comment>
<keyword evidence="4 11" id="KW-0507">mRNA processing</keyword>
<keyword evidence="7 11" id="KW-0547">Nucleotide-binding</keyword>
<dbReference type="SUPFAM" id="SSF81301">
    <property type="entry name" value="Nucleotidyltransferase"/>
    <property type="match status" value="1"/>
</dbReference>
<dbReference type="GO" id="GO:0005634">
    <property type="term" value="C:nucleus"/>
    <property type="evidence" value="ECO:0007669"/>
    <property type="project" value="UniProtKB-SubCell"/>
</dbReference>
<feature type="binding site" evidence="13">
    <location>
        <position position="97"/>
    </location>
    <ligand>
        <name>Mg(2+)</name>
        <dbReference type="ChEBI" id="CHEBI:18420"/>
        <label>2</label>
        <note>catalytic</note>
    </ligand>
</feature>
<dbReference type="InterPro" id="IPR043519">
    <property type="entry name" value="NT_sf"/>
</dbReference>
<dbReference type="Pfam" id="PF20750">
    <property type="entry name" value="PAP_NTPase"/>
    <property type="match status" value="1"/>
</dbReference>
<dbReference type="GO" id="GO:0031123">
    <property type="term" value="P:RNA 3'-end processing"/>
    <property type="evidence" value="ECO:0007669"/>
    <property type="project" value="InterPro"/>
</dbReference>
<evidence type="ECO:0000256" key="12">
    <source>
        <dbReference type="PIRSR" id="PIRSR018425-1"/>
    </source>
</evidence>
<evidence type="ECO:0000256" key="7">
    <source>
        <dbReference type="ARBA" id="ARBA00022741"/>
    </source>
</evidence>
<dbReference type="GO" id="GO:0006397">
    <property type="term" value="P:mRNA processing"/>
    <property type="evidence" value="ECO:0007669"/>
    <property type="project" value="UniProtKB-KW"/>
</dbReference>
<feature type="domain" description="Poly(A) polymerase nucleotidyltransferase" evidence="16">
    <location>
        <begin position="11"/>
        <end position="198"/>
    </location>
</feature>
<feature type="binding site" evidence="13">
    <location>
        <position position="97"/>
    </location>
    <ligand>
        <name>Mg(2+)</name>
        <dbReference type="ChEBI" id="CHEBI:18420"/>
        <label>1</label>
        <note>catalytic</note>
    </ligand>
</feature>
<evidence type="ECO:0000313" key="17">
    <source>
        <dbReference type="EMBL" id="CAG9326251.1"/>
    </source>
</evidence>
<comment type="similarity">
    <text evidence="3 11">Belongs to the poly(A) polymerase family.</text>
</comment>
<dbReference type="GO" id="GO:0005524">
    <property type="term" value="F:ATP binding"/>
    <property type="evidence" value="ECO:0007669"/>
    <property type="project" value="UniProtKB-UniRule"/>
</dbReference>
<feature type="domain" description="Poly(A) polymerase RNA-binding" evidence="14">
    <location>
        <begin position="340"/>
        <end position="397"/>
    </location>
</feature>
<reference evidence="17" key="1">
    <citation type="submission" date="2021-09" db="EMBL/GenBank/DDBJ databases">
        <authorList>
            <consortium name="AG Swart"/>
            <person name="Singh M."/>
            <person name="Singh A."/>
            <person name="Seah K."/>
            <person name="Emmerich C."/>
        </authorList>
    </citation>
    <scope>NUCLEOTIDE SEQUENCE</scope>
    <source>
        <strain evidence="17">ATCC30299</strain>
    </source>
</reference>
<comment type="function">
    <text evidence="11">Polymerase that creates the 3'-poly(A) tail of mRNA's.</text>
</comment>
<evidence type="ECO:0000259" key="14">
    <source>
        <dbReference type="Pfam" id="PF04926"/>
    </source>
</evidence>
<comment type="cofactor">
    <cofactor evidence="1">
        <name>Mn(2+)</name>
        <dbReference type="ChEBI" id="CHEBI:29035"/>
    </cofactor>
</comment>
<keyword evidence="9 13" id="KW-0460">Magnesium</keyword>
<comment type="catalytic activity">
    <reaction evidence="11">
        <text>RNA(n) + ATP = RNA(n)-3'-adenine ribonucleotide + diphosphate</text>
        <dbReference type="Rhea" id="RHEA:11332"/>
        <dbReference type="Rhea" id="RHEA-COMP:14527"/>
        <dbReference type="Rhea" id="RHEA-COMP:17347"/>
        <dbReference type="ChEBI" id="CHEBI:30616"/>
        <dbReference type="ChEBI" id="CHEBI:33019"/>
        <dbReference type="ChEBI" id="CHEBI:140395"/>
        <dbReference type="ChEBI" id="CHEBI:173115"/>
        <dbReference type="EC" id="2.7.7.19"/>
    </reaction>
</comment>
<comment type="cofactor">
    <cofactor evidence="13">
        <name>Mg(2+)</name>
        <dbReference type="ChEBI" id="CHEBI:18420"/>
    </cofactor>
    <text evidence="13">Binds 2 magnesium ions. Also active with manganese.</text>
</comment>
<dbReference type="InterPro" id="IPR014492">
    <property type="entry name" value="PolyA_polymerase"/>
</dbReference>
<feature type="domain" description="Poly(A) polymerase central" evidence="15">
    <location>
        <begin position="203"/>
        <end position="337"/>
    </location>
</feature>
<dbReference type="InterPro" id="IPR048840">
    <property type="entry name" value="PolA_pol_NTPase"/>
</dbReference>